<sequence length="61" mass="6957">MLSHYNRKESHRRKEPRLIRTMPFSECSEMRVAAKSILKNMTFGFGKKVGTAFLDIPTAAA</sequence>
<accession>A0ABP9KRJ5</accession>
<organism evidence="1 2">
    <name type="scientific">Erythrobacter westpacificensis</name>
    <dbReference type="NCBI Taxonomy" id="1055231"/>
    <lineage>
        <taxon>Bacteria</taxon>
        <taxon>Pseudomonadati</taxon>
        <taxon>Pseudomonadota</taxon>
        <taxon>Alphaproteobacteria</taxon>
        <taxon>Sphingomonadales</taxon>
        <taxon>Erythrobacteraceae</taxon>
        <taxon>Erythrobacter/Porphyrobacter group</taxon>
        <taxon>Erythrobacter</taxon>
    </lineage>
</organism>
<keyword evidence="2" id="KW-1185">Reference proteome</keyword>
<evidence type="ECO:0000313" key="2">
    <source>
        <dbReference type="Proteomes" id="UP001500518"/>
    </source>
</evidence>
<evidence type="ECO:0000313" key="1">
    <source>
        <dbReference type="EMBL" id="GAA5062972.1"/>
    </source>
</evidence>
<gene>
    <name evidence="1" type="ORF">GCM10023208_33790</name>
</gene>
<dbReference type="Proteomes" id="UP001500518">
    <property type="component" value="Unassembled WGS sequence"/>
</dbReference>
<reference evidence="2" key="1">
    <citation type="journal article" date="2019" name="Int. J. Syst. Evol. Microbiol.">
        <title>The Global Catalogue of Microorganisms (GCM) 10K type strain sequencing project: providing services to taxonomists for standard genome sequencing and annotation.</title>
        <authorList>
            <consortium name="The Broad Institute Genomics Platform"/>
            <consortium name="The Broad Institute Genome Sequencing Center for Infectious Disease"/>
            <person name="Wu L."/>
            <person name="Ma J."/>
        </authorList>
    </citation>
    <scope>NUCLEOTIDE SEQUENCE [LARGE SCALE GENOMIC DNA]</scope>
    <source>
        <strain evidence="2">JCM 18014</strain>
    </source>
</reference>
<comment type="caution">
    <text evidence="1">The sequence shown here is derived from an EMBL/GenBank/DDBJ whole genome shotgun (WGS) entry which is preliminary data.</text>
</comment>
<dbReference type="EMBL" id="BAABHV010000027">
    <property type="protein sequence ID" value="GAA5062972.1"/>
    <property type="molecule type" value="Genomic_DNA"/>
</dbReference>
<proteinExistence type="predicted"/>
<protein>
    <submittedName>
        <fullName evidence="1">Uncharacterized protein</fullName>
    </submittedName>
</protein>
<name>A0ABP9KRJ5_9SPHN</name>